<keyword evidence="4" id="KW-1185">Reference proteome</keyword>
<reference evidence="3" key="2">
    <citation type="submission" date="2023-06" db="EMBL/GenBank/DDBJ databases">
        <authorList>
            <consortium name="Lawrence Berkeley National Laboratory"/>
            <person name="Haridas S."/>
            <person name="Hensen N."/>
            <person name="Bonometti L."/>
            <person name="Westerberg I."/>
            <person name="Brannstrom I.O."/>
            <person name="Guillou S."/>
            <person name="Cros-Aarteil S."/>
            <person name="Calhoun S."/>
            <person name="Kuo A."/>
            <person name="Mondo S."/>
            <person name="Pangilinan J."/>
            <person name="Riley R."/>
            <person name="LaButti K."/>
            <person name="Andreopoulos B."/>
            <person name="Lipzen A."/>
            <person name="Chen C."/>
            <person name="Yanf M."/>
            <person name="Daum C."/>
            <person name="Ng V."/>
            <person name="Clum A."/>
            <person name="Steindorff A."/>
            <person name="Ohm R."/>
            <person name="Martin F."/>
            <person name="Silar P."/>
            <person name="Natvig D."/>
            <person name="Lalanne C."/>
            <person name="Gautier V."/>
            <person name="Ament-velasquez S.L."/>
            <person name="Kruys A."/>
            <person name="Hutchinson M.I."/>
            <person name="Powell A.J."/>
            <person name="Barry K."/>
            <person name="Miller A.N."/>
            <person name="Grigoriev I.V."/>
            <person name="Debuchy R."/>
            <person name="Gladieux P."/>
            <person name="Thoren M.H."/>
            <person name="Johannesson H."/>
        </authorList>
    </citation>
    <scope>NUCLEOTIDE SEQUENCE</scope>
    <source>
        <strain evidence="3">CBS 232.78</strain>
    </source>
</reference>
<evidence type="ECO:0000256" key="1">
    <source>
        <dbReference type="SAM" id="MobiDB-lite"/>
    </source>
</evidence>
<keyword evidence="2" id="KW-0812">Transmembrane</keyword>
<dbReference type="AlphaFoldDB" id="A0AAE0NCE3"/>
<organism evidence="3 4">
    <name type="scientific">Podospora didyma</name>
    <dbReference type="NCBI Taxonomy" id="330526"/>
    <lineage>
        <taxon>Eukaryota</taxon>
        <taxon>Fungi</taxon>
        <taxon>Dikarya</taxon>
        <taxon>Ascomycota</taxon>
        <taxon>Pezizomycotina</taxon>
        <taxon>Sordariomycetes</taxon>
        <taxon>Sordariomycetidae</taxon>
        <taxon>Sordariales</taxon>
        <taxon>Podosporaceae</taxon>
        <taxon>Podospora</taxon>
    </lineage>
</organism>
<evidence type="ECO:0000313" key="4">
    <source>
        <dbReference type="Proteomes" id="UP001285441"/>
    </source>
</evidence>
<keyword evidence="2" id="KW-1133">Transmembrane helix</keyword>
<accession>A0AAE0NCE3</accession>
<proteinExistence type="predicted"/>
<evidence type="ECO:0000256" key="2">
    <source>
        <dbReference type="SAM" id="Phobius"/>
    </source>
</evidence>
<name>A0AAE0NCE3_9PEZI</name>
<feature type="region of interest" description="Disordered" evidence="1">
    <location>
        <begin position="70"/>
        <end position="95"/>
    </location>
</feature>
<protein>
    <submittedName>
        <fullName evidence="3">Uncharacterized protein</fullName>
    </submittedName>
</protein>
<feature type="transmembrane region" description="Helical" evidence="2">
    <location>
        <begin position="195"/>
        <end position="216"/>
    </location>
</feature>
<dbReference type="Proteomes" id="UP001285441">
    <property type="component" value="Unassembled WGS sequence"/>
</dbReference>
<dbReference type="EMBL" id="JAULSW010000006">
    <property type="protein sequence ID" value="KAK3378253.1"/>
    <property type="molecule type" value="Genomic_DNA"/>
</dbReference>
<gene>
    <name evidence="3" type="ORF">B0H63DRAFT_242120</name>
</gene>
<comment type="caution">
    <text evidence="3">The sequence shown here is derived from an EMBL/GenBank/DDBJ whole genome shotgun (WGS) entry which is preliminary data.</text>
</comment>
<sequence>MLVRRCSQKYQIHLTVVVVRYANAHKRPDATILSQGHPSYICTIRSRKRLFFISDAENVLWICFPALGSRRPGKQAKRASPCGADPATREETDQQQLVKSPSSFFSVSIMLQAEQRAPSRAGCMRGCSDSDSCSKRRWSGRVMWIDHQFDRSKSSVRKTARRPPSASWYAGAWCASRSPGHSAAAARRKIPSTSLGMRTTCCMVVWFGLVWFGGLFSK</sequence>
<keyword evidence="2" id="KW-0472">Membrane</keyword>
<reference evidence="3" key="1">
    <citation type="journal article" date="2023" name="Mol. Phylogenet. Evol.">
        <title>Genome-scale phylogeny and comparative genomics of the fungal order Sordariales.</title>
        <authorList>
            <person name="Hensen N."/>
            <person name="Bonometti L."/>
            <person name="Westerberg I."/>
            <person name="Brannstrom I.O."/>
            <person name="Guillou S."/>
            <person name="Cros-Aarteil S."/>
            <person name="Calhoun S."/>
            <person name="Haridas S."/>
            <person name="Kuo A."/>
            <person name="Mondo S."/>
            <person name="Pangilinan J."/>
            <person name="Riley R."/>
            <person name="LaButti K."/>
            <person name="Andreopoulos B."/>
            <person name="Lipzen A."/>
            <person name="Chen C."/>
            <person name="Yan M."/>
            <person name="Daum C."/>
            <person name="Ng V."/>
            <person name="Clum A."/>
            <person name="Steindorff A."/>
            <person name="Ohm R.A."/>
            <person name="Martin F."/>
            <person name="Silar P."/>
            <person name="Natvig D.O."/>
            <person name="Lalanne C."/>
            <person name="Gautier V."/>
            <person name="Ament-Velasquez S.L."/>
            <person name="Kruys A."/>
            <person name="Hutchinson M.I."/>
            <person name="Powell A.J."/>
            <person name="Barry K."/>
            <person name="Miller A.N."/>
            <person name="Grigoriev I.V."/>
            <person name="Debuchy R."/>
            <person name="Gladieux P."/>
            <person name="Hiltunen Thoren M."/>
            <person name="Johannesson H."/>
        </authorList>
    </citation>
    <scope>NUCLEOTIDE SEQUENCE</scope>
    <source>
        <strain evidence="3">CBS 232.78</strain>
    </source>
</reference>
<evidence type="ECO:0000313" key="3">
    <source>
        <dbReference type="EMBL" id="KAK3378253.1"/>
    </source>
</evidence>